<evidence type="ECO:0000256" key="1">
    <source>
        <dbReference type="HAMAP-Rule" id="MF_00226"/>
    </source>
</evidence>
<organism evidence="3 4">
    <name type="scientific">Candidatus Aphodomorpha intestinavium</name>
    <dbReference type="NCBI Taxonomy" id="2840672"/>
    <lineage>
        <taxon>Bacteria</taxon>
        <taxon>Bacillati</taxon>
        <taxon>Bacillota</taxon>
        <taxon>Clostridia</taxon>
        <taxon>Eubacteriales</taxon>
        <taxon>Candidatus Aphodomorpha</taxon>
    </lineage>
</organism>
<dbReference type="InterPro" id="IPR001453">
    <property type="entry name" value="MoaB/Mog_dom"/>
</dbReference>
<dbReference type="NCBIfam" id="TIGR00200">
    <property type="entry name" value="cinA_nterm"/>
    <property type="match status" value="1"/>
</dbReference>
<proteinExistence type="inferred from homology"/>
<gene>
    <name evidence="1" type="primary">cinA</name>
    <name evidence="3" type="ORF">IAD24_04440</name>
</gene>
<dbReference type="InterPro" id="IPR050101">
    <property type="entry name" value="CinA"/>
</dbReference>
<dbReference type="InterPro" id="IPR008135">
    <property type="entry name" value="Competence-induced_CinA"/>
</dbReference>
<evidence type="ECO:0000313" key="3">
    <source>
        <dbReference type="EMBL" id="HIU94388.1"/>
    </source>
</evidence>
<dbReference type="EMBL" id="DVNZ01000139">
    <property type="protein sequence ID" value="HIU94388.1"/>
    <property type="molecule type" value="Genomic_DNA"/>
</dbReference>
<sequence length="415" mass="43911">MIAEIVSVGTELLMGQVVNTDAQFIARHLAPLGYQAFYQVTVGDNPARLTGAVREALARADVVIFTGGLGPTDDDLTKETVAAAMGIPLDPVPEEEARLSAYFASIGREMTPNNLKQARFPRGGTILPNPNGTAPGCIMEADGKAAILLPGPPRELYPMFTDHVLPYLSRRSGVRLHSRELRAFGMGEAELTYRIRDIIANQTNPTVAPYVKTGEVTLRVTAQCRDEAEGERLVAPMIEAIQARVGSVLYSTDGEALGALCVRLLRERGETLSVAESCTGGLLASAIVDNAGSSACFFEGAVTYSNEAKMRRLGVTRETLDAHGAVSDACAREMAAGMRAAAGTTYALATTGIAGPDGGTAEKPVGLVYVALASPAGVKTAELHLTGDRARIRALSVLHALDLLRRSLLGLPDRR</sequence>
<dbReference type="InterPro" id="IPR036653">
    <property type="entry name" value="CinA-like_C"/>
</dbReference>
<feature type="domain" description="MoaB/Mog" evidence="2">
    <location>
        <begin position="4"/>
        <end position="171"/>
    </location>
</feature>
<dbReference type="Pfam" id="PF00994">
    <property type="entry name" value="MoCF_biosynth"/>
    <property type="match status" value="1"/>
</dbReference>
<dbReference type="NCBIfam" id="TIGR00199">
    <property type="entry name" value="PncC_domain"/>
    <property type="match status" value="1"/>
</dbReference>
<dbReference type="AlphaFoldDB" id="A0A9D1SSQ9"/>
<protein>
    <recommendedName>
        <fullName evidence="1">Putative competence-damage inducible protein</fullName>
    </recommendedName>
</protein>
<dbReference type="SMART" id="SM00852">
    <property type="entry name" value="MoCF_biosynth"/>
    <property type="match status" value="1"/>
</dbReference>
<dbReference type="Pfam" id="PF02464">
    <property type="entry name" value="CinA"/>
    <property type="match status" value="1"/>
</dbReference>
<dbReference type="InterPro" id="IPR008136">
    <property type="entry name" value="CinA_C"/>
</dbReference>
<evidence type="ECO:0000259" key="2">
    <source>
        <dbReference type="SMART" id="SM00852"/>
    </source>
</evidence>
<dbReference type="InterPro" id="IPR036425">
    <property type="entry name" value="MoaB/Mog-like_dom_sf"/>
</dbReference>
<dbReference type="PANTHER" id="PTHR13939">
    <property type="entry name" value="NICOTINAMIDE-NUCLEOTIDE AMIDOHYDROLASE PNCC"/>
    <property type="match status" value="1"/>
</dbReference>
<comment type="caution">
    <text evidence="3">The sequence shown here is derived from an EMBL/GenBank/DDBJ whole genome shotgun (WGS) entry which is preliminary data.</text>
</comment>
<dbReference type="NCBIfam" id="TIGR00177">
    <property type="entry name" value="molyb_syn"/>
    <property type="match status" value="1"/>
</dbReference>
<comment type="similarity">
    <text evidence="1">Belongs to the CinA family.</text>
</comment>
<reference evidence="3" key="2">
    <citation type="journal article" date="2021" name="PeerJ">
        <title>Extensive microbial diversity within the chicken gut microbiome revealed by metagenomics and culture.</title>
        <authorList>
            <person name="Gilroy R."/>
            <person name="Ravi A."/>
            <person name="Getino M."/>
            <person name="Pursley I."/>
            <person name="Horton D.L."/>
            <person name="Alikhan N.F."/>
            <person name="Baker D."/>
            <person name="Gharbi K."/>
            <person name="Hall N."/>
            <person name="Watson M."/>
            <person name="Adriaenssens E.M."/>
            <person name="Foster-Nyarko E."/>
            <person name="Jarju S."/>
            <person name="Secka A."/>
            <person name="Antonio M."/>
            <person name="Oren A."/>
            <person name="Chaudhuri R.R."/>
            <person name="La Ragione R."/>
            <person name="Hildebrand F."/>
            <person name="Pallen M.J."/>
        </authorList>
    </citation>
    <scope>NUCLEOTIDE SEQUENCE</scope>
    <source>
        <strain evidence="3">ChiGjej2B2-16831</strain>
    </source>
</reference>
<dbReference type="SUPFAM" id="SSF142433">
    <property type="entry name" value="CinA-like"/>
    <property type="match status" value="1"/>
</dbReference>
<dbReference type="Gene3D" id="3.40.980.10">
    <property type="entry name" value="MoaB/Mog-like domain"/>
    <property type="match status" value="1"/>
</dbReference>
<dbReference type="CDD" id="cd00885">
    <property type="entry name" value="cinA"/>
    <property type="match status" value="1"/>
</dbReference>
<dbReference type="Gene3D" id="3.90.950.20">
    <property type="entry name" value="CinA-like"/>
    <property type="match status" value="1"/>
</dbReference>
<dbReference type="PANTHER" id="PTHR13939:SF0">
    <property type="entry name" value="NMN AMIDOHYDROLASE-LIKE PROTEIN YFAY"/>
    <property type="match status" value="1"/>
</dbReference>
<dbReference type="Proteomes" id="UP000824128">
    <property type="component" value="Unassembled WGS sequence"/>
</dbReference>
<dbReference type="Pfam" id="PF18146">
    <property type="entry name" value="CinA_KH"/>
    <property type="match status" value="1"/>
</dbReference>
<dbReference type="SUPFAM" id="SSF53218">
    <property type="entry name" value="Molybdenum cofactor biosynthesis proteins"/>
    <property type="match status" value="1"/>
</dbReference>
<accession>A0A9D1SSQ9</accession>
<name>A0A9D1SSQ9_9FIRM</name>
<reference evidence="3" key="1">
    <citation type="submission" date="2020-10" db="EMBL/GenBank/DDBJ databases">
        <authorList>
            <person name="Gilroy R."/>
        </authorList>
    </citation>
    <scope>NUCLEOTIDE SEQUENCE</scope>
    <source>
        <strain evidence="3">ChiGjej2B2-16831</strain>
    </source>
</reference>
<dbReference type="PIRSF" id="PIRSF006728">
    <property type="entry name" value="CinA"/>
    <property type="match status" value="1"/>
</dbReference>
<dbReference type="Gene3D" id="3.30.70.2860">
    <property type="match status" value="1"/>
</dbReference>
<evidence type="ECO:0000313" key="4">
    <source>
        <dbReference type="Proteomes" id="UP000824128"/>
    </source>
</evidence>
<dbReference type="InterPro" id="IPR041424">
    <property type="entry name" value="CinA_KH"/>
</dbReference>
<dbReference type="HAMAP" id="MF_00226_B">
    <property type="entry name" value="CinA_B"/>
    <property type="match status" value="1"/>
</dbReference>
<dbReference type="NCBIfam" id="NF001813">
    <property type="entry name" value="PRK00549.1"/>
    <property type="match status" value="1"/>
</dbReference>